<sequence length="158" mass="18187">MNHGFFSIKAERASGLVRQFTLWSFVAVRRALWKVEGDCWWPVWKEIRNCSVFVVLRWWFTSYTDKVYIKDLLKVEMAGASAQKVPMSSGLRLSATGSKVFADPQKYRSIVGALHYVTITRPDLSFSVNKVCQFMHEPKLVHRQAVKKILRSSRASCV</sequence>
<accession>A0A834SSB0</accession>
<name>A0A834SSB0_9FABA</name>
<evidence type="ECO:0000313" key="1">
    <source>
        <dbReference type="EMBL" id="KAF7808546.1"/>
    </source>
</evidence>
<proteinExistence type="predicted"/>
<comment type="caution">
    <text evidence="1">The sequence shown here is derived from an EMBL/GenBank/DDBJ whole genome shotgun (WGS) entry which is preliminary data.</text>
</comment>
<reference evidence="1" key="1">
    <citation type="submission" date="2020-09" db="EMBL/GenBank/DDBJ databases">
        <title>Genome-Enabled Discovery of Anthraquinone Biosynthesis in Senna tora.</title>
        <authorList>
            <person name="Kang S.-H."/>
            <person name="Pandey R.P."/>
            <person name="Lee C.-M."/>
            <person name="Sim J.-S."/>
            <person name="Jeong J.-T."/>
            <person name="Choi B.-S."/>
            <person name="Jung M."/>
            <person name="Ginzburg D."/>
            <person name="Zhao K."/>
            <person name="Won S.Y."/>
            <person name="Oh T.-J."/>
            <person name="Yu Y."/>
            <person name="Kim N.-H."/>
            <person name="Lee O.R."/>
            <person name="Lee T.-H."/>
            <person name="Bashyal P."/>
            <person name="Kim T.-S."/>
            <person name="Lee W.-H."/>
            <person name="Kawkins C."/>
            <person name="Kim C.-K."/>
            <person name="Kim J.S."/>
            <person name="Ahn B.O."/>
            <person name="Rhee S.Y."/>
            <person name="Sohng J.K."/>
        </authorList>
    </citation>
    <scope>NUCLEOTIDE SEQUENCE</scope>
    <source>
        <tissue evidence="1">Leaf</tissue>
    </source>
</reference>
<organism evidence="1 2">
    <name type="scientific">Senna tora</name>
    <dbReference type="NCBI Taxonomy" id="362788"/>
    <lineage>
        <taxon>Eukaryota</taxon>
        <taxon>Viridiplantae</taxon>
        <taxon>Streptophyta</taxon>
        <taxon>Embryophyta</taxon>
        <taxon>Tracheophyta</taxon>
        <taxon>Spermatophyta</taxon>
        <taxon>Magnoliopsida</taxon>
        <taxon>eudicotyledons</taxon>
        <taxon>Gunneridae</taxon>
        <taxon>Pentapetalae</taxon>
        <taxon>rosids</taxon>
        <taxon>fabids</taxon>
        <taxon>Fabales</taxon>
        <taxon>Fabaceae</taxon>
        <taxon>Caesalpinioideae</taxon>
        <taxon>Cassia clade</taxon>
        <taxon>Senna</taxon>
    </lineage>
</organism>
<evidence type="ECO:0000313" key="2">
    <source>
        <dbReference type="Proteomes" id="UP000634136"/>
    </source>
</evidence>
<dbReference type="PANTHER" id="PTHR11439:SF467">
    <property type="entry name" value="INTEGRASE CATALYTIC DOMAIN-CONTAINING PROTEIN"/>
    <property type="match status" value="1"/>
</dbReference>
<keyword evidence="2" id="KW-1185">Reference proteome</keyword>
<protein>
    <submittedName>
        <fullName evidence="1">Retrovirus-related Pol polyprotein from transposon TNT 1-94</fullName>
    </submittedName>
</protein>
<gene>
    <name evidence="1" type="ORF">G2W53_035289</name>
</gene>
<dbReference type="PANTHER" id="PTHR11439">
    <property type="entry name" value="GAG-POL-RELATED RETROTRANSPOSON"/>
    <property type="match status" value="1"/>
</dbReference>
<dbReference type="AlphaFoldDB" id="A0A834SSB0"/>
<dbReference type="EMBL" id="JAAIUW010000011">
    <property type="protein sequence ID" value="KAF7808546.1"/>
    <property type="molecule type" value="Genomic_DNA"/>
</dbReference>
<dbReference type="OrthoDB" id="413760at2759"/>
<dbReference type="Proteomes" id="UP000634136">
    <property type="component" value="Unassembled WGS sequence"/>
</dbReference>